<evidence type="ECO:0000313" key="3">
    <source>
        <dbReference type="EMBL" id="WLG82434.1"/>
    </source>
</evidence>
<comment type="similarity">
    <text evidence="1">Belongs to the FliN/MopA/SpaO family.</text>
</comment>
<keyword evidence="3" id="KW-0282">Flagellum</keyword>
<name>A0ABY9EQ47_9PSED</name>
<keyword evidence="3" id="KW-0966">Cell projection</keyword>
<dbReference type="Gene3D" id="2.30.330.10">
    <property type="entry name" value="SpoA-like"/>
    <property type="match status" value="1"/>
</dbReference>
<proteinExistence type="inferred from homology"/>
<reference evidence="3 4" key="1">
    <citation type="submission" date="2023-02" db="EMBL/GenBank/DDBJ databases">
        <title>Evolution of Hrp T3SS in non-pathogenic Pseudomonas fluorescens.</title>
        <authorList>
            <person name="Liao K."/>
            <person name="Wei H."/>
            <person name="Gu Y."/>
        </authorList>
    </citation>
    <scope>NUCLEOTIDE SEQUENCE [LARGE SCALE GENOMIC DNA]</scope>
    <source>
        <strain evidence="3 4">FP1935</strain>
    </source>
</reference>
<evidence type="ECO:0000313" key="4">
    <source>
        <dbReference type="Proteomes" id="UP001239418"/>
    </source>
</evidence>
<organism evidence="3 4">
    <name type="scientific">Pseudomonas cucumis</name>
    <dbReference type="NCBI Taxonomy" id="2954082"/>
    <lineage>
        <taxon>Bacteria</taxon>
        <taxon>Pseudomonadati</taxon>
        <taxon>Pseudomonadota</taxon>
        <taxon>Gammaproteobacteria</taxon>
        <taxon>Pseudomonadales</taxon>
        <taxon>Pseudomonadaceae</taxon>
        <taxon>Pseudomonas</taxon>
    </lineage>
</organism>
<dbReference type="InterPro" id="IPR036429">
    <property type="entry name" value="SpoA-like_sf"/>
</dbReference>
<gene>
    <name evidence="3" type="ORF">PSH97_14910</name>
</gene>
<protein>
    <submittedName>
        <fullName evidence="3">FliM/FliN family flagellar motor switch protein</fullName>
    </submittedName>
</protein>
<feature type="domain" description="Flagellar motor switch protein FliN-like C-terminal" evidence="2">
    <location>
        <begin position="279"/>
        <end position="347"/>
    </location>
</feature>
<accession>A0ABY9EQ47</accession>
<evidence type="ECO:0000256" key="1">
    <source>
        <dbReference type="ARBA" id="ARBA00009226"/>
    </source>
</evidence>
<dbReference type="Pfam" id="PF01052">
    <property type="entry name" value="FliMN_C"/>
    <property type="match status" value="1"/>
</dbReference>
<dbReference type="InterPro" id="IPR001172">
    <property type="entry name" value="FliN_T3SS_HrcQb"/>
</dbReference>
<keyword evidence="3" id="KW-0969">Cilium</keyword>
<dbReference type="EMBL" id="CP117454">
    <property type="protein sequence ID" value="WLG82434.1"/>
    <property type="molecule type" value="Genomic_DNA"/>
</dbReference>
<dbReference type="RefSeq" id="WP_305445563.1">
    <property type="nucleotide sequence ID" value="NZ_CP117454.1"/>
</dbReference>
<dbReference type="Proteomes" id="UP001239418">
    <property type="component" value="Chromosome"/>
</dbReference>
<dbReference type="SUPFAM" id="SSF101801">
    <property type="entry name" value="Surface presentation of antigens (SPOA)"/>
    <property type="match status" value="1"/>
</dbReference>
<dbReference type="PRINTS" id="PR00956">
    <property type="entry name" value="FLGMOTORFLIN"/>
</dbReference>
<dbReference type="InterPro" id="IPR001543">
    <property type="entry name" value="FliN-like_C"/>
</dbReference>
<keyword evidence="4" id="KW-1185">Reference proteome</keyword>
<evidence type="ECO:0000259" key="2">
    <source>
        <dbReference type="Pfam" id="PF01052"/>
    </source>
</evidence>
<sequence>MTVQALRLRPMKSDEAQVRRRLGKGLTLDFQLEAARGTLSVHLLDTGPRSITGNVMASGCGPLLLSDAEALLSLISSCPAMLSESDRNPEDSAWYWQIYNQYLSPELQALFIHLEPAQTPLDDGLECLLEARINDVRICSQLRLAPTTLLRLLDRGNWRPPLSVPDSDLPLCIPFLLGRTHMSAAALRSLRQGDIVFPEQALFAPDGQGPLQIGGCRLSLQMESTNPPRFIVTELEETAMNAPLDYLNPPSLDSMNALEGLPDLDTSALGQTLASADRFADLPLALTLRMGSVSLKLSELRTLAIGSVLTVEGSTVGNAMLCHGERPLAHGELVDVEGRLGLQITRLEQLR</sequence>